<dbReference type="AlphaFoldDB" id="A0A0F8W2I6"/>
<dbReference type="EMBL" id="LAZR01067775">
    <property type="protein sequence ID" value="KKK50922.1"/>
    <property type="molecule type" value="Genomic_DNA"/>
</dbReference>
<organism evidence="1">
    <name type="scientific">marine sediment metagenome</name>
    <dbReference type="NCBI Taxonomy" id="412755"/>
    <lineage>
        <taxon>unclassified sequences</taxon>
        <taxon>metagenomes</taxon>
        <taxon>ecological metagenomes</taxon>
    </lineage>
</organism>
<accession>A0A0F8W2I6</accession>
<proteinExistence type="predicted"/>
<evidence type="ECO:0000313" key="1">
    <source>
        <dbReference type="EMBL" id="KKK50922.1"/>
    </source>
</evidence>
<reference evidence="1" key="1">
    <citation type="journal article" date="2015" name="Nature">
        <title>Complex archaea that bridge the gap between prokaryotes and eukaryotes.</title>
        <authorList>
            <person name="Spang A."/>
            <person name="Saw J.H."/>
            <person name="Jorgensen S.L."/>
            <person name="Zaremba-Niedzwiedzka K."/>
            <person name="Martijn J."/>
            <person name="Lind A.E."/>
            <person name="van Eijk R."/>
            <person name="Schleper C."/>
            <person name="Guy L."/>
            <person name="Ettema T.J."/>
        </authorList>
    </citation>
    <scope>NUCLEOTIDE SEQUENCE</scope>
</reference>
<protein>
    <recommendedName>
        <fullName evidence="2">Saccharopine dehydrogenase-like C-terminal domain-containing protein</fullName>
    </recommendedName>
</protein>
<sequence length="82" mass="8925">ESESKARVACHVEAKALDGRRRAFLIEGRDGYGFTAEALAELATRMAQGSIEAVGACAPWQVVEPRKFLEAMNFSINEVEPA</sequence>
<name>A0A0F8W2I6_9ZZZZ</name>
<gene>
    <name evidence="1" type="ORF">LCGC14_3120190</name>
</gene>
<comment type="caution">
    <text evidence="1">The sequence shown here is derived from an EMBL/GenBank/DDBJ whole genome shotgun (WGS) entry which is preliminary data.</text>
</comment>
<evidence type="ECO:0008006" key="2">
    <source>
        <dbReference type="Google" id="ProtNLM"/>
    </source>
</evidence>
<feature type="non-terminal residue" evidence="1">
    <location>
        <position position="1"/>
    </location>
</feature>